<evidence type="ECO:0000256" key="9">
    <source>
        <dbReference type="ARBA" id="ARBA00023136"/>
    </source>
</evidence>
<keyword evidence="5 11" id="KW-0812">Transmembrane</keyword>
<evidence type="ECO:0000256" key="8">
    <source>
        <dbReference type="ARBA" id="ARBA00023034"/>
    </source>
</evidence>
<keyword evidence="8" id="KW-0333">Golgi apparatus</keyword>
<evidence type="ECO:0000256" key="5">
    <source>
        <dbReference type="ARBA" id="ARBA00022692"/>
    </source>
</evidence>
<dbReference type="Gene3D" id="3.90.1480.20">
    <property type="entry name" value="Glycosyl transferase family 29"/>
    <property type="match status" value="1"/>
</dbReference>
<keyword evidence="7 11" id="KW-1133">Transmembrane helix</keyword>
<evidence type="ECO:0000256" key="1">
    <source>
        <dbReference type="ARBA" id="ARBA00004323"/>
    </source>
</evidence>
<protein>
    <submittedName>
        <fullName evidence="12">ST8 alpha-N-acetyl-neuraminide alpha-2,8-sialyltransferase 6</fullName>
    </submittedName>
</protein>
<dbReference type="KEGG" id="hcq:109519368"/>
<dbReference type="Proteomes" id="UP000264820">
    <property type="component" value="Unplaced"/>
</dbReference>
<keyword evidence="4" id="KW-0808">Transferase</keyword>
<keyword evidence="6" id="KW-0735">Signal-anchor</keyword>
<dbReference type="GeneTree" id="ENSGT01030000234535"/>
<reference evidence="12" key="1">
    <citation type="submission" date="2025-08" db="UniProtKB">
        <authorList>
            <consortium name="Ensembl"/>
        </authorList>
    </citation>
    <scope>IDENTIFICATION</scope>
</reference>
<evidence type="ECO:0000256" key="10">
    <source>
        <dbReference type="ARBA" id="ARBA00023180"/>
    </source>
</evidence>
<dbReference type="OMA" id="KKNIFHM"/>
<feature type="transmembrane region" description="Helical" evidence="11">
    <location>
        <begin position="6"/>
        <end position="25"/>
    </location>
</feature>
<reference evidence="12" key="2">
    <citation type="submission" date="2025-09" db="UniProtKB">
        <authorList>
            <consortium name="Ensembl"/>
        </authorList>
    </citation>
    <scope>IDENTIFICATION</scope>
</reference>
<comment type="similarity">
    <text evidence="2">Belongs to the glycosyltransferase 29 family.</text>
</comment>
<name>A0A3Q2Y921_HIPCM</name>
<dbReference type="GO" id="GO:0009311">
    <property type="term" value="P:oligosaccharide metabolic process"/>
    <property type="evidence" value="ECO:0007669"/>
    <property type="project" value="TreeGrafter"/>
</dbReference>
<evidence type="ECO:0000313" key="12">
    <source>
        <dbReference type="Ensembl" id="ENSHCOP00000014299.1"/>
    </source>
</evidence>
<accession>A0A3Q2Y921</accession>
<evidence type="ECO:0000256" key="2">
    <source>
        <dbReference type="ARBA" id="ARBA00006003"/>
    </source>
</evidence>
<dbReference type="GO" id="GO:0003828">
    <property type="term" value="F:alpha-N-acetylneuraminate alpha-2,8-sialyltransferase activity"/>
    <property type="evidence" value="ECO:0007669"/>
    <property type="project" value="TreeGrafter"/>
</dbReference>
<dbReference type="Pfam" id="PF00777">
    <property type="entry name" value="Glyco_transf_29"/>
    <property type="match status" value="1"/>
</dbReference>
<evidence type="ECO:0000256" key="6">
    <source>
        <dbReference type="ARBA" id="ARBA00022968"/>
    </source>
</evidence>
<dbReference type="RefSeq" id="XP_019731409.1">
    <property type="nucleotide sequence ID" value="XM_019875850.1"/>
</dbReference>
<dbReference type="InterPro" id="IPR038578">
    <property type="entry name" value="GT29-like_sf"/>
</dbReference>
<keyword evidence="3" id="KW-0328">Glycosyltransferase</keyword>
<comment type="subcellular location">
    <subcellularLocation>
        <location evidence="1">Golgi apparatus membrane</location>
        <topology evidence="1">Single-pass type II membrane protein</topology>
    </subcellularLocation>
</comment>
<evidence type="ECO:0000256" key="11">
    <source>
        <dbReference type="SAM" id="Phobius"/>
    </source>
</evidence>
<dbReference type="InterPro" id="IPR050943">
    <property type="entry name" value="Glycosyltr_29_Sialyltrsf"/>
</dbReference>
<dbReference type="InterPro" id="IPR001675">
    <property type="entry name" value="Glyco_trans_29"/>
</dbReference>
<dbReference type="Ensembl" id="ENSHCOT00000021876.1">
    <property type="protein sequence ID" value="ENSHCOP00000014299.1"/>
    <property type="gene ID" value="ENSHCOG00000017632.1"/>
</dbReference>
<evidence type="ECO:0000256" key="4">
    <source>
        <dbReference type="ARBA" id="ARBA00022679"/>
    </source>
</evidence>
<organism evidence="12 13">
    <name type="scientific">Hippocampus comes</name>
    <name type="common">Tiger tail seahorse</name>
    <dbReference type="NCBI Taxonomy" id="109280"/>
    <lineage>
        <taxon>Eukaryota</taxon>
        <taxon>Metazoa</taxon>
        <taxon>Chordata</taxon>
        <taxon>Craniata</taxon>
        <taxon>Vertebrata</taxon>
        <taxon>Euteleostomi</taxon>
        <taxon>Actinopterygii</taxon>
        <taxon>Neopterygii</taxon>
        <taxon>Teleostei</taxon>
        <taxon>Neoteleostei</taxon>
        <taxon>Acanthomorphata</taxon>
        <taxon>Syngnathiaria</taxon>
        <taxon>Syngnathiformes</taxon>
        <taxon>Syngnathoidei</taxon>
        <taxon>Syngnathidae</taxon>
        <taxon>Hippocampus</taxon>
    </lineage>
</organism>
<dbReference type="OrthoDB" id="10264956at2759"/>
<keyword evidence="9 11" id="KW-0472">Membrane</keyword>
<dbReference type="STRING" id="109280.ENSHCOP00000014299"/>
<dbReference type="PANTHER" id="PTHR11987">
    <property type="entry name" value="ALPHA-2,8-SIALYLTRANSFERASE"/>
    <property type="match status" value="1"/>
</dbReference>
<evidence type="ECO:0000256" key="3">
    <source>
        <dbReference type="ARBA" id="ARBA00022676"/>
    </source>
</evidence>
<dbReference type="PANTHER" id="PTHR11987:SF50">
    <property type="entry name" value="ALPHA-2,8-SIALYLTRANSFERASE 8F"/>
    <property type="match status" value="1"/>
</dbReference>
<evidence type="ECO:0000256" key="7">
    <source>
        <dbReference type="ARBA" id="ARBA00022989"/>
    </source>
</evidence>
<proteinExistence type="inferred from homology"/>
<sequence>MVSFRVSAACLGCLLLPSVFWYLIFEQRMLASPKPPQSKSSPSVLCKGCRKLIEDVLKGYSQRWEKSEENYQNFTSKLSDSCRGFERAIVTQANTPVGTKLVFNGKINRTLRVTQAIFKTLIKEHPFSKEAFDTCAVVGNGAILTDSGCGKMIDSARFVIRCNLPPLTDGYGEDVGVRTDLVTANPSIFWGKYNSLLERRRDLMPRLQSYGKSLILVPAFSFADNTQVALRLAYTLEDFDSPSRAVFLNSDYLHNLSRFWAAKGLKSRRLSTGFIMASLALELCSNVQLYGFWPFSNHPHGLHALNNHYYDDVKSLQGIHDMPAEFDLLLKLHSRGVLRLHLGRCPPVEESSSKWITEATHLQ</sequence>
<dbReference type="GO" id="GO:0000139">
    <property type="term" value="C:Golgi membrane"/>
    <property type="evidence" value="ECO:0007669"/>
    <property type="project" value="UniProtKB-SubCell"/>
</dbReference>
<keyword evidence="10" id="KW-0325">Glycoprotein</keyword>
<evidence type="ECO:0000313" key="13">
    <source>
        <dbReference type="Proteomes" id="UP000264820"/>
    </source>
</evidence>
<keyword evidence="13" id="KW-1185">Reference proteome</keyword>
<dbReference type="GeneID" id="109519368"/>
<dbReference type="AlphaFoldDB" id="A0A3Q2Y921"/>
<dbReference type="GO" id="GO:0006491">
    <property type="term" value="P:N-glycan processing"/>
    <property type="evidence" value="ECO:0007669"/>
    <property type="project" value="TreeGrafter"/>
</dbReference>